<keyword evidence="4" id="KW-1185">Reference proteome</keyword>
<protein>
    <submittedName>
        <fullName evidence="3">Uncharacterized protein</fullName>
    </submittedName>
</protein>
<evidence type="ECO:0000313" key="3">
    <source>
        <dbReference type="EMBL" id="CDW80248.1"/>
    </source>
</evidence>
<proteinExistence type="predicted"/>
<name>A0A078AHD2_STYLE</name>
<sequence>MKQELRQNKSDLKQLSYFIEPISSVNQNINTAQDSKFHINLNSEENMTFITGVKQNLTSQENNNQRLNQSANNDYKLLHSEINEVIQNLDDKIDGIMIKHEKDFTAAYHGHMLKISKELEALKRKCNEQEFQLRKDERIQSLEKQLEWFRSEALSLSKLNKQCTREAESLRQKNEGLEEEKQFLMIQITKQKRQSKLLKMALGKTQDNCSQLLQFTKDGRFMTQTPNGGTALALQNLTENSERQSPSERLEHFKWTDELTSYDVIRKIIDQSNLLERERLSYDIASVVDKKFDELQSKILRLKSRNEIIEKEYKKQKNQQGETSAQLSQISKIFIECVDTVKKELDKRRIQQISTQPFSGQKRNKSLSSTNTLINMGSFELFQQSDKMKIIELLVLNEDILRYMHNGLTTAVQTPNNLDSNMNLVGFKTISDNKFLDGLESDRYSQNTRGLTPQILGVSSSNDYQFNKDSIINKFSNLFAHKKGRGNSALQINQLSAINQSNNPSSANTRSTSNQAGRIRPMTSQTPSSFMGRQKRLKSSINYSNTKGTSDIHQLMIQ</sequence>
<dbReference type="PANTHER" id="PTHR40515">
    <property type="entry name" value="CILIA- AND FLAGELLA-ASSOCIATED PROTEIN 157"/>
    <property type="match status" value="1"/>
</dbReference>
<dbReference type="PANTHER" id="PTHR40515:SF1">
    <property type="entry name" value="CILIA- AND FLAGELLA-ASSOCIATED PROTEIN 157"/>
    <property type="match status" value="1"/>
</dbReference>
<feature type="region of interest" description="Disordered" evidence="2">
    <location>
        <begin position="498"/>
        <end position="558"/>
    </location>
</feature>
<keyword evidence="1" id="KW-0175">Coiled coil</keyword>
<evidence type="ECO:0000256" key="1">
    <source>
        <dbReference type="SAM" id="Coils"/>
    </source>
</evidence>
<evidence type="ECO:0000313" key="4">
    <source>
        <dbReference type="Proteomes" id="UP000039865"/>
    </source>
</evidence>
<dbReference type="OrthoDB" id="299455at2759"/>
<dbReference type="Proteomes" id="UP000039865">
    <property type="component" value="Unassembled WGS sequence"/>
</dbReference>
<feature type="coiled-coil region" evidence="1">
    <location>
        <begin position="112"/>
        <end position="194"/>
    </location>
</feature>
<evidence type="ECO:0000256" key="2">
    <source>
        <dbReference type="SAM" id="MobiDB-lite"/>
    </source>
</evidence>
<accession>A0A078AHD2</accession>
<organism evidence="3 4">
    <name type="scientific">Stylonychia lemnae</name>
    <name type="common">Ciliate</name>
    <dbReference type="NCBI Taxonomy" id="5949"/>
    <lineage>
        <taxon>Eukaryota</taxon>
        <taxon>Sar</taxon>
        <taxon>Alveolata</taxon>
        <taxon>Ciliophora</taxon>
        <taxon>Intramacronucleata</taxon>
        <taxon>Spirotrichea</taxon>
        <taxon>Stichotrichia</taxon>
        <taxon>Sporadotrichida</taxon>
        <taxon>Oxytrichidae</taxon>
        <taxon>Stylonychinae</taxon>
        <taxon>Stylonychia</taxon>
    </lineage>
</organism>
<reference evidence="3 4" key="1">
    <citation type="submission" date="2014-06" db="EMBL/GenBank/DDBJ databases">
        <authorList>
            <person name="Swart Estienne"/>
        </authorList>
    </citation>
    <scope>NUCLEOTIDE SEQUENCE [LARGE SCALE GENOMIC DNA]</scope>
    <source>
        <strain evidence="3 4">130c</strain>
    </source>
</reference>
<dbReference type="InParanoid" id="A0A078AHD2"/>
<feature type="compositionally biased region" description="Polar residues" evidence="2">
    <location>
        <begin position="498"/>
        <end position="531"/>
    </location>
</feature>
<feature type="compositionally biased region" description="Polar residues" evidence="2">
    <location>
        <begin position="539"/>
        <end position="558"/>
    </location>
</feature>
<dbReference type="EMBL" id="CCKQ01008783">
    <property type="protein sequence ID" value="CDW80248.1"/>
    <property type="molecule type" value="Genomic_DNA"/>
</dbReference>
<dbReference type="AlphaFoldDB" id="A0A078AHD2"/>
<gene>
    <name evidence="3" type="primary">Contig10430.g11125</name>
    <name evidence="3" type="ORF">STYLEM_9244</name>
</gene>
<feature type="coiled-coil region" evidence="1">
    <location>
        <begin position="292"/>
        <end position="319"/>
    </location>
</feature>